<feature type="transmembrane region" description="Helical" evidence="1">
    <location>
        <begin position="12"/>
        <end position="32"/>
    </location>
</feature>
<keyword evidence="1" id="KW-0812">Transmembrane</keyword>
<proteinExistence type="predicted"/>
<accession>A0A6J5RC11</accession>
<keyword evidence="1" id="KW-1133">Transmembrane helix</keyword>
<gene>
    <name evidence="2" type="ORF">UFOVP1230_33</name>
</gene>
<evidence type="ECO:0000313" key="2">
    <source>
        <dbReference type="EMBL" id="CAB4191907.1"/>
    </source>
</evidence>
<protein>
    <submittedName>
        <fullName evidence="2">Uncharacterized protein</fullName>
    </submittedName>
</protein>
<dbReference type="EMBL" id="LR797179">
    <property type="protein sequence ID" value="CAB4191907.1"/>
    <property type="molecule type" value="Genomic_DNA"/>
</dbReference>
<reference evidence="2" key="1">
    <citation type="submission" date="2020-05" db="EMBL/GenBank/DDBJ databases">
        <authorList>
            <person name="Chiriac C."/>
            <person name="Salcher M."/>
            <person name="Ghai R."/>
            <person name="Kavagutti S V."/>
        </authorList>
    </citation>
    <scope>NUCLEOTIDE SEQUENCE</scope>
</reference>
<organism evidence="2">
    <name type="scientific">uncultured Caudovirales phage</name>
    <dbReference type="NCBI Taxonomy" id="2100421"/>
    <lineage>
        <taxon>Viruses</taxon>
        <taxon>Duplodnaviria</taxon>
        <taxon>Heunggongvirae</taxon>
        <taxon>Uroviricota</taxon>
        <taxon>Caudoviricetes</taxon>
        <taxon>Peduoviridae</taxon>
        <taxon>Maltschvirus</taxon>
        <taxon>Maltschvirus maltsch</taxon>
    </lineage>
</organism>
<keyword evidence="1" id="KW-0472">Membrane</keyword>
<evidence type="ECO:0000256" key="1">
    <source>
        <dbReference type="SAM" id="Phobius"/>
    </source>
</evidence>
<sequence length="34" mass="3876">MNEYNIEPDELIKLGILVFLLVAIYVVTNLILAQ</sequence>
<name>A0A6J5RC11_9CAUD</name>